<evidence type="ECO:0000256" key="5">
    <source>
        <dbReference type="ARBA" id="ARBA00022741"/>
    </source>
</evidence>
<evidence type="ECO:0000313" key="9">
    <source>
        <dbReference type="Proteomes" id="UP000515561"/>
    </source>
</evidence>
<comment type="similarity">
    <text evidence="2">Belongs to the ABC transporter superfamily.</text>
</comment>
<evidence type="ECO:0000256" key="2">
    <source>
        <dbReference type="ARBA" id="ARBA00005417"/>
    </source>
</evidence>
<keyword evidence="3" id="KW-0813">Transport</keyword>
<dbReference type="InterPro" id="IPR050388">
    <property type="entry name" value="ABC_Ni/Peptide_Import"/>
</dbReference>
<dbReference type="NCBIfam" id="TIGR01727">
    <property type="entry name" value="oligo_HPY"/>
    <property type="match status" value="1"/>
</dbReference>
<dbReference type="PROSITE" id="PS00211">
    <property type="entry name" value="ABC_TRANSPORTER_1"/>
    <property type="match status" value="1"/>
</dbReference>
<dbReference type="GO" id="GO:0005524">
    <property type="term" value="F:ATP binding"/>
    <property type="evidence" value="ECO:0007669"/>
    <property type="project" value="UniProtKB-KW"/>
</dbReference>
<dbReference type="GO" id="GO:0015833">
    <property type="term" value="P:peptide transport"/>
    <property type="evidence" value="ECO:0007669"/>
    <property type="project" value="InterPro"/>
</dbReference>
<evidence type="ECO:0000256" key="7">
    <source>
        <dbReference type="ARBA" id="ARBA00023136"/>
    </source>
</evidence>
<dbReference type="InterPro" id="IPR003593">
    <property type="entry name" value="AAA+_ATPase"/>
</dbReference>
<dbReference type="PROSITE" id="PS50893">
    <property type="entry name" value="ABC_TRANSPORTER_2"/>
    <property type="match status" value="1"/>
</dbReference>
<keyword evidence="7" id="KW-0472">Membrane</keyword>
<dbReference type="SMART" id="SM00382">
    <property type="entry name" value="AAA"/>
    <property type="match status" value="1"/>
</dbReference>
<reference evidence="8 9" key="1">
    <citation type="journal article" date="2016" name="Int. J. Syst. Evol. Microbiol.">
        <title>Descriptions of Anaerotaenia torta gen. nov., sp. nov. and Anaerocolumna cellulosilytica gen. nov., sp. nov. isolated from a methanogenic reactor of cattle waste.</title>
        <authorList>
            <person name="Uek A."/>
            <person name="Ohtaki Y."/>
            <person name="Kaku N."/>
            <person name="Ueki K."/>
        </authorList>
    </citation>
    <scope>NUCLEOTIDE SEQUENCE [LARGE SCALE GENOMIC DNA]</scope>
    <source>
        <strain evidence="8 9">SN021</strain>
    </source>
</reference>
<keyword evidence="5" id="KW-0547">Nucleotide-binding</keyword>
<dbReference type="RefSeq" id="WP_184091165.1">
    <property type="nucleotide sequence ID" value="NZ_AP023367.1"/>
</dbReference>
<dbReference type="GO" id="GO:0016887">
    <property type="term" value="F:ATP hydrolysis activity"/>
    <property type="evidence" value="ECO:0007669"/>
    <property type="project" value="InterPro"/>
</dbReference>
<evidence type="ECO:0000256" key="1">
    <source>
        <dbReference type="ARBA" id="ARBA00004202"/>
    </source>
</evidence>
<keyword evidence="9" id="KW-1185">Reference proteome</keyword>
<dbReference type="Pfam" id="PF00005">
    <property type="entry name" value="ABC_tran"/>
    <property type="match status" value="1"/>
</dbReference>
<keyword evidence="6 8" id="KW-0067">ATP-binding</keyword>
<dbReference type="PANTHER" id="PTHR43297">
    <property type="entry name" value="OLIGOPEPTIDE TRANSPORT ATP-BINDING PROTEIN APPD"/>
    <property type="match status" value="1"/>
</dbReference>
<dbReference type="EMBL" id="AP023367">
    <property type="protein sequence ID" value="BCJ94282.1"/>
    <property type="molecule type" value="Genomic_DNA"/>
</dbReference>
<dbReference type="Pfam" id="PF08352">
    <property type="entry name" value="oligo_HPY"/>
    <property type="match status" value="1"/>
</dbReference>
<dbReference type="InterPro" id="IPR027417">
    <property type="entry name" value="P-loop_NTPase"/>
</dbReference>
<protein>
    <submittedName>
        <fullName evidence="8">ABC transporter ATP-binding protein</fullName>
    </submittedName>
</protein>
<dbReference type="CDD" id="cd03257">
    <property type="entry name" value="ABC_NikE_OppD_transporters"/>
    <property type="match status" value="1"/>
</dbReference>
<sequence>MSDTILKVENLVTKFKSSGKTVTAINGVDFSIERGKVLGIVGESGCGKSVTSLSIMGLLDRKRTEISGNINYQGDNLLQYNDKQMQKIRGNRISMIFQEPMTALNPIFTIGFQLKEVLALHKGIKNKKEAKQISLEMLQQVGIPRPEKVLEEYPHQLSGGMRQRVMIAMSLLCNPELLIADEPTTALDVTIQAQVLELITGLKNQFNMGVLFITHDLGVIAEMADEVLVMYAGKVVEQAPVQELFDNPLHPYTRGLLSSRAVLFHKGEKLHCIPGKVPGLTDMPIGCAFHPRCNSVCDECRAKVPELKEVSHRHFVRCFPVQKGDLGYGI</sequence>
<comment type="subcellular location">
    <subcellularLocation>
        <location evidence="1">Cell membrane</location>
        <topology evidence="1">Peripheral membrane protein</topology>
    </subcellularLocation>
</comment>
<dbReference type="InterPro" id="IPR017871">
    <property type="entry name" value="ABC_transporter-like_CS"/>
</dbReference>
<accession>A0A6S6R481</accession>
<evidence type="ECO:0000256" key="3">
    <source>
        <dbReference type="ARBA" id="ARBA00022448"/>
    </source>
</evidence>
<dbReference type="InterPro" id="IPR013563">
    <property type="entry name" value="Oligopep_ABC_C"/>
</dbReference>
<evidence type="ECO:0000256" key="6">
    <source>
        <dbReference type="ARBA" id="ARBA00022840"/>
    </source>
</evidence>
<dbReference type="KEGG" id="acel:acsn021_18510"/>
<dbReference type="Gene3D" id="3.40.50.300">
    <property type="entry name" value="P-loop containing nucleotide triphosphate hydrolases"/>
    <property type="match status" value="1"/>
</dbReference>
<dbReference type="PANTHER" id="PTHR43297:SF2">
    <property type="entry name" value="DIPEPTIDE TRANSPORT ATP-BINDING PROTEIN DPPD"/>
    <property type="match status" value="1"/>
</dbReference>
<keyword evidence="4" id="KW-1003">Cell membrane</keyword>
<organism evidence="8 9">
    <name type="scientific">Anaerocolumna cellulosilytica</name>
    <dbReference type="NCBI Taxonomy" id="433286"/>
    <lineage>
        <taxon>Bacteria</taxon>
        <taxon>Bacillati</taxon>
        <taxon>Bacillota</taxon>
        <taxon>Clostridia</taxon>
        <taxon>Lachnospirales</taxon>
        <taxon>Lachnospiraceae</taxon>
        <taxon>Anaerocolumna</taxon>
    </lineage>
</organism>
<dbReference type="GO" id="GO:0005886">
    <property type="term" value="C:plasma membrane"/>
    <property type="evidence" value="ECO:0007669"/>
    <property type="project" value="UniProtKB-SubCell"/>
</dbReference>
<dbReference type="Proteomes" id="UP000515561">
    <property type="component" value="Chromosome"/>
</dbReference>
<evidence type="ECO:0000256" key="4">
    <source>
        <dbReference type="ARBA" id="ARBA00022475"/>
    </source>
</evidence>
<dbReference type="FunFam" id="3.40.50.300:FF:000016">
    <property type="entry name" value="Oligopeptide ABC transporter ATP-binding component"/>
    <property type="match status" value="1"/>
</dbReference>
<dbReference type="AlphaFoldDB" id="A0A6S6R481"/>
<dbReference type="SUPFAM" id="SSF52540">
    <property type="entry name" value="P-loop containing nucleoside triphosphate hydrolases"/>
    <property type="match status" value="1"/>
</dbReference>
<proteinExistence type="inferred from homology"/>
<dbReference type="InterPro" id="IPR003439">
    <property type="entry name" value="ABC_transporter-like_ATP-bd"/>
</dbReference>
<evidence type="ECO:0000313" key="8">
    <source>
        <dbReference type="EMBL" id="BCJ94282.1"/>
    </source>
</evidence>
<name>A0A6S6R481_9FIRM</name>
<gene>
    <name evidence="8" type="ORF">acsn021_18510</name>
</gene>